<proteinExistence type="predicted"/>
<evidence type="ECO:0000256" key="1">
    <source>
        <dbReference type="SAM" id="MobiDB-lite"/>
    </source>
</evidence>
<evidence type="ECO:0000313" key="3">
    <source>
        <dbReference type="Proteomes" id="UP001189429"/>
    </source>
</evidence>
<sequence length="115" mass="12379">RFGTAGGGKGKGAPAPVPWSEQRKQMQKQMGNLTAELKRVEAAEGPAAPETADEKPKDSADSDKTNATPQKLERCKGQRTKFEQGLAAPSEELEAMQNDIRGKQTAIEAKAKENE</sequence>
<organism evidence="2 3">
    <name type="scientific">Prorocentrum cordatum</name>
    <dbReference type="NCBI Taxonomy" id="2364126"/>
    <lineage>
        <taxon>Eukaryota</taxon>
        <taxon>Sar</taxon>
        <taxon>Alveolata</taxon>
        <taxon>Dinophyceae</taxon>
        <taxon>Prorocentrales</taxon>
        <taxon>Prorocentraceae</taxon>
        <taxon>Prorocentrum</taxon>
    </lineage>
</organism>
<feature type="compositionally biased region" description="Basic and acidic residues" evidence="1">
    <location>
        <begin position="71"/>
        <end position="82"/>
    </location>
</feature>
<comment type="caution">
    <text evidence="2">The sequence shown here is derived from an EMBL/GenBank/DDBJ whole genome shotgun (WGS) entry which is preliminary data.</text>
</comment>
<feature type="non-terminal residue" evidence="2">
    <location>
        <position position="1"/>
    </location>
</feature>
<accession>A0ABN9Y5J3</accession>
<reference evidence="2" key="1">
    <citation type="submission" date="2023-10" db="EMBL/GenBank/DDBJ databases">
        <authorList>
            <person name="Chen Y."/>
            <person name="Shah S."/>
            <person name="Dougan E. K."/>
            <person name="Thang M."/>
            <person name="Chan C."/>
        </authorList>
    </citation>
    <scope>NUCLEOTIDE SEQUENCE [LARGE SCALE GENOMIC DNA]</scope>
</reference>
<dbReference type="EMBL" id="CAUYUJ010021693">
    <property type="protein sequence ID" value="CAK0906472.1"/>
    <property type="molecule type" value="Genomic_DNA"/>
</dbReference>
<protein>
    <submittedName>
        <fullName evidence="2">Uncharacterized protein</fullName>
    </submittedName>
</protein>
<feature type="region of interest" description="Disordered" evidence="1">
    <location>
        <begin position="1"/>
        <end position="115"/>
    </location>
</feature>
<evidence type="ECO:0000313" key="2">
    <source>
        <dbReference type="EMBL" id="CAK0906472.1"/>
    </source>
</evidence>
<name>A0ABN9Y5J3_9DINO</name>
<keyword evidence="3" id="KW-1185">Reference proteome</keyword>
<feature type="non-terminal residue" evidence="2">
    <location>
        <position position="115"/>
    </location>
</feature>
<dbReference type="Proteomes" id="UP001189429">
    <property type="component" value="Unassembled WGS sequence"/>
</dbReference>
<feature type="compositionally biased region" description="Gly residues" evidence="1">
    <location>
        <begin position="1"/>
        <end position="11"/>
    </location>
</feature>
<feature type="compositionally biased region" description="Basic and acidic residues" evidence="1">
    <location>
        <begin position="52"/>
        <end position="64"/>
    </location>
</feature>
<gene>
    <name evidence="2" type="ORF">PCOR1329_LOCUS81767</name>
</gene>